<feature type="domain" description="Casparian strip membrane protein" evidence="10">
    <location>
        <begin position="41"/>
        <end position="191"/>
    </location>
</feature>
<feature type="transmembrane region" description="Helical" evidence="8">
    <location>
        <begin position="44"/>
        <end position="64"/>
    </location>
</feature>
<evidence type="ECO:0000256" key="4">
    <source>
        <dbReference type="ARBA" id="ARBA00022475"/>
    </source>
</evidence>
<reference evidence="11 12" key="1">
    <citation type="journal article" date="2017" name="Nature">
        <title>The Apostasia genome and the evolution of orchids.</title>
        <authorList>
            <person name="Zhang G.Q."/>
            <person name="Liu K.W."/>
            <person name="Li Z."/>
            <person name="Lohaus R."/>
            <person name="Hsiao Y.Y."/>
            <person name="Niu S.C."/>
            <person name="Wang J.Y."/>
            <person name="Lin Y.C."/>
            <person name="Xu Q."/>
            <person name="Chen L.J."/>
            <person name="Yoshida K."/>
            <person name="Fujiwara S."/>
            <person name="Wang Z.W."/>
            <person name="Zhang Y.Q."/>
            <person name="Mitsuda N."/>
            <person name="Wang M."/>
            <person name="Liu G.H."/>
            <person name="Pecoraro L."/>
            <person name="Huang H.X."/>
            <person name="Xiao X.J."/>
            <person name="Lin M."/>
            <person name="Wu X.Y."/>
            <person name="Wu W.L."/>
            <person name="Chen Y.Y."/>
            <person name="Chang S.B."/>
            <person name="Sakamoto S."/>
            <person name="Ohme-Takagi M."/>
            <person name="Yagi M."/>
            <person name="Zeng S.J."/>
            <person name="Shen C.Y."/>
            <person name="Yeh C.M."/>
            <person name="Luo Y.B."/>
            <person name="Tsai W.C."/>
            <person name="Van de Peer Y."/>
            <person name="Liu Z.J."/>
        </authorList>
    </citation>
    <scope>NUCLEOTIDE SEQUENCE [LARGE SCALE GENOMIC DNA]</scope>
    <source>
        <strain evidence="12">cv. Shenzhen</strain>
        <tissue evidence="11">Stem</tissue>
    </source>
</reference>
<accession>A0A2I0B3A0</accession>
<dbReference type="InterPro" id="IPR006702">
    <property type="entry name" value="CASP_dom"/>
</dbReference>
<dbReference type="OrthoDB" id="772477at2759"/>
<evidence type="ECO:0000256" key="3">
    <source>
        <dbReference type="ARBA" id="ARBA00011489"/>
    </source>
</evidence>
<dbReference type="Proteomes" id="UP000236161">
    <property type="component" value="Unassembled WGS sequence"/>
</dbReference>
<comment type="similarity">
    <text evidence="2 8">Belongs to the Casparian strip membrane proteins (CASP) family.</text>
</comment>
<evidence type="ECO:0000256" key="1">
    <source>
        <dbReference type="ARBA" id="ARBA00004651"/>
    </source>
</evidence>
<dbReference type="STRING" id="1088818.A0A2I0B3A0"/>
<evidence type="ECO:0000313" key="11">
    <source>
        <dbReference type="EMBL" id="PKA62265.1"/>
    </source>
</evidence>
<dbReference type="GO" id="GO:0005886">
    <property type="term" value="C:plasma membrane"/>
    <property type="evidence" value="ECO:0007669"/>
    <property type="project" value="UniProtKB-SubCell"/>
</dbReference>
<dbReference type="AlphaFoldDB" id="A0A2I0B3A0"/>
<evidence type="ECO:0000256" key="5">
    <source>
        <dbReference type="ARBA" id="ARBA00022692"/>
    </source>
</evidence>
<feature type="transmembrane region" description="Helical" evidence="8">
    <location>
        <begin position="131"/>
        <end position="154"/>
    </location>
</feature>
<dbReference type="NCBIfam" id="TIGR01569">
    <property type="entry name" value="A_tha_TIGR01569"/>
    <property type="match status" value="1"/>
</dbReference>
<dbReference type="PANTHER" id="PTHR36488">
    <property type="entry name" value="CASP-LIKE PROTEIN 1U1"/>
    <property type="match status" value="1"/>
</dbReference>
<dbReference type="EMBL" id="KZ451918">
    <property type="protein sequence ID" value="PKA62265.1"/>
    <property type="molecule type" value="Genomic_DNA"/>
</dbReference>
<proteinExistence type="inferred from homology"/>
<name>A0A2I0B3A0_9ASPA</name>
<keyword evidence="4 8" id="KW-1003">Cell membrane</keyword>
<keyword evidence="6 8" id="KW-1133">Transmembrane helix</keyword>
<organism evidence="11 12">
    <name type="scientific">Apostasia shenzhenica</name>
    <dbReference type="NCBI Taxonomy" id="1088818"/>
    <lineage>
        <taxon>Eukaryota</taxon>
        <taxon>Viridiplantae</taxon>
        <taxon>Streptophyta</taxon>
        <taxon>Embryophyta</taxon>
        <taxon>Tracheophyta</taxon>
        <taxon>Spermatophyta</taxon>
        <taxon>Magnoliopsida</taxon>
        <taxon>Liliopsida</taxon>
        <taxon>Asparagales</taxon>
        <taxon>Orchidaceae</taxon>
        <taxon>Apostasioideae</taxon>
        <taxon>Apostasia</taxon>
    </lineage>
</organism>
<feature type="transmembrane region" description="Helical" evidence="8">
    <location>
        <begin position="96"/>
        <end position="119"/>
    </location>
</feature>
<evidence type="ECO:0000256" key="2">
    <source>
        <dbReference type="ARBA" id="ARBA00007651"/>
    </source>
</evidence>
<evidence type="ECO:0000256" key="9">
    <source>
        <dbReference type="SAM" id="MobiDB-lite"/>
    </source>
</evidence>
<feature type="transmembrane region" description="Helical" evidence="8">
    <location>
        <begin position="174"/>
        <end position="198"/>
    </location>
</feature>
<evidence type="ECO:0000256" key="8">
    <source>
        <dbReference type="RuleBase" id="RU361233"/>
    </source>
</evidence>
<evidence type="ECO:0000256" key="6">
    <source>
        <dbReference type="ARBA" id="ARBA00022989"/>
    </source>
</evidence>
<dbReference type="PANTHER" id="PTHR36488:SF8">
    <property type="entry name" value="CASP-LIKE PROTEIN 1U1"/>
    <property type="match status" value="1"/>
</dbReference>
<keyword evidence="7 8" id="KW-0472">Membrane</keyword>
<dbReference type="Pfam" id="PF04535">
    <property type="entry name" value="CASP_dom"/>
    <property type="match status" value="1"/>
</dbReference>
<evidence type="ECO:0000256" key="7">
    <source>
        <dbReference type="ARBA" id="ARBA00023136"/>
    </source>
</evidence>
<comment type="subunit">
    <text evidence="3 8">Homodimer and heterodimers.</text>
</comment>
<evidence type="ECO:0000313" key="12">
    <source>
        <dbReference type="Proteomes" id="UP000236161"/>
    </source>
</evidence>
<keyword evidence="12" id="KW-1185">Reference proteome</keyword>
<evidence type="ECO:0000259" key="10">
    <source>
        <dbReference type="Pfam" id="PF04535"/>
    </source>
</evidence>
<gene>
    <name evidence="11" type="ORF">AXF42_Ash016057</name>
</gene>
<protein>
    <recommendedName>
        <fullName evidence="8">CASP-like protein</fullName>
    </recommendedName>
</protein>
<feature type="region of interest" description="Disordered" evidence="9">
    <location>
        <begin position="1"/>
        <end position="28"/>
    </location>
</feature>
<keyword evidence="5 8" id="KW-0812">Transmembrane</keyword>
<sequence>MAPMMKFASEGGDSGAADRPTWQETQSPAVAVRPPASFTMLVSCILRSAAVVLTLVATIVMGVAKETVTVDGGVDPNTGADYTVEGKVKSTYNSSFVYFIIVNALTCVYSAVSAGVSFINQRSSATELPVAVADVVAAILIFTANAAATAIEIVAQKGNSHFGWDKFCNYTKNFCGHLTAAIVLSTFAAVAYALLLVLSMISLQKKSR</sequence>
<dbReference type="InterPro" id="IPR044173">
    <property type="entry name" value="CASPL"/>
</dbReference>
<dbReference type="InterPro" id="IPR006459">
    <property type="entry name" value="CASP/CASPL"/>
</dbReference>
<comment type="subcellular location">
    <subcellularLocation>
        <location evidence="1 8">Cell membrane</location>
        <topology evidence="1 8">Multi-pass membrane protein</topology>
    </subcellularLocation>
</comment>